<dbReference type="Proteomes" id="UP001610432">
    <property type="component" value="Unassembled WGS sequence"/>
</dbReference>
<organism evidence="1 2">
    <name type="scientific">Aspergillus lucknowensis</name>
    <dbReference type="NCBI Taxonomy" id="176173"/>
    <lineage>
        <taxon>Eukaryota</taxon>
        <taxon>Fungi</taxon>
        <taxon>Dikarya</taxon>
        <taxon>Ascomycota</taxon>
        <taxon>Pezizomycotina</taxon>
        <taxon>Eurotiomycetes</taxon>
        <taxon>Eurotiomycetidae</taxon>
        <taxon>Eurotiales</taxon>
        <taxon>Aspergillaceae</taxon>
        <taxon>Aspergillus</taxon>
        <taxon>Aspergillus subgen. Nidulantes</taxon>
    </lineage>
</organism>
<evidence type="ECO:0000313" key="2">
    <source>
        <dbReference type="Proteomes" id="UP001610432"/>
    </source>
</evidence>
<dbReference type="RefSeq" id="XP_070885011.1">
    <property type="nucleotide sequence ID" value="XM_071024815.1"/>
</dbReference>
<dbReference type="GeneID" id="98139887"/>
<sequence>MESPKSMPKLLKEVPEQYCEFFALVGFPNPLHYGEVYRHMSRSGGQSKEEIMLHKEHDRHYAHKQVKQPRTKLRGVCCGSQIRNIGCTIEWGRTDIHAAFLTFLDSSFLFLLCLRSSRRSSLLRRFLCLASFASPDSVLLFLTFCWLPAEASKDPNVDSILVSSAAHSRSALG</sequence>
<evidence type="ECO:0000313" key="1">
    <source>
        <dbReference type="EMBL" id="KAL2866032.1"/>
    </source>
</evidence>
<name>A0ABR4LNC3_9EURO</name>
<gene>
    <name evidence="1" type="ORF">BJX67DRAFT_152653</name>
</gene>
<comment type="caution">
    <text evidence="1">The sequence shown here is derived from an EMBL/GenBank/DDBJ whole genome shotgun (WGS) entry which is preliminary data.</text>
</comment>
<reference evidence="1 2" key="1">
    <citation type="submission" date="2024-07" db="EMBL/GenBank/DDBJ databases">
        <title>Section-level genome sequencing and comparative genomics of Aspergillus sections Usti and Cavernicolus.</title>
        <authorList>
            <consortium name="Lawrence Berkeley National Laboratory"/>
            <person name="Nybo J.L."/>
            <person name="Vesth T.C."/>
            <person name="Theobald S."/>
            <person name="Frisvad J.C."/>
            <person name="Larsen T.O."/>
            <person name="Kjaerboelling I."/>
            <person name="Rothschild-Mancinelli K."/>
            <person name="Lyhne E.K."/>
            <person name="Kogle M.E."/>
            <person name="Barry K."/>
            <person name="Clum A."/>
            <person name="Na H."/>
            <person name="Ledsgaard L."/>
            <person name="Lin J."/>
            <person name="Lipzen A."/>
            <person name="Kuo A."/>
            <person name="Riley R."/>
            <person name="Mondo S."/>
            <person name="Labutti K."/>
            <person name="Haridas S."/>
            <person name="Pangalinan J."/>
            <person name="Salamov A.A."/>
            <person name="Simmons B.A."/>
            <person name="Magnuson J.K."/>
            <person name="Chen J."/>
            <person name="Drula E."/>
            <person name="Henrissat B."/>
            <person name="Wiebenga A."/>
            <person name="Lubbers R.J."/>
            <person name="Gomes A.C."/>
            <person name="Macurrencykelacurrency M.R."/>
            <person name="Stajich J."/>
            <person name="Grigoriev I.V."/>
            <person name="Mortensen U.H."/>
            <person name="De Vries R.P."/>
            <person name="Baker S.E."/>
            <person name="Andersen M.R."/>
        </authorList>
    </citation>
    <scope>NUCLEOTIDE SEQUENCE [LARGE SCALE GENOMIC DNA]</scope>
    <source>
        <strain evidence="1 2">CBS 449.75</strain>
    </source>
</reference>
<keyword evidence="2" id="KW-1185">Reference proteome</keyword>
<accession>A0ABR4LNC3</accession>
<proteinExistence type="predicted"/>
<protein>
    <submittedName>
        <fullName evidence="1">Uncharacterized protein</fullName>
    </submittedName>
</protein>
<dbReference type="EMBL" id="JBFXLQ010000028">
    <property type="protein sequence ID" value="KAL2866032.1"/>
    <property type="molecule type" value="Genomic_DNA"/>
</dbReference>